<comment type="caution">
    <text evidence="1">The sequence shown here is derived from an EMBL/GenBank/DDBJ whole genome shotgun (WGS) entry which is preliminary data.</text>
</comment>
<reference evidence="1 2" key="1">
    <citation type="journal article" date="2014" name="Genome Biol. Evol.">
        <title>The genome of the myxosporean Thelohanellus kitauei shows adaptations to nutrient acquisition within its fish host.</title>
        <authorList>
            <person name="Yang Y."/>
            <person name="Xiong J."/>
            <person name="Zhou Z."/>
            <person name="Huo F."/>
            <person name="Miao W."/>
            <person name="Ran C."/>
            <person name="Liu Y."/>
            <person name="Zhang J."/>
            <person name="Feng J."/>
            <person name="Wang M."/>
            <person name="Wang M."/>
            <person name="Wang L."/>
            <person name="Yao B."/>
        </authorList>
    </citation>
    <scope>NUCLEOTIDE SEQUENCE [LARGE SCALE GENOMIC DNA]</scope>
    <source>
        <strain evidence="1">Wuqing</strain>
    </source>
</reference>
<accession>A0A0C2JIL2</accession>
<dbReference type="AlphaFoldDB" id="A0A0C2JIL2"/>
<protein>
    <submittedName>
        <fullName evidence="1">Uncharacterized protein</fullName>
    </submittedName>
</protein>
<name>A0A0C2JIL2_THEKT</name>
<proteinExistence type="predicted"/>
<dbReference type="Proteomes" id="UP000031668">
    <property type="component" value="Unassembled WGS sequence"/>
</dbReference>
<organism evidence="1 2">
    <name type="scientific">Thelohanellus kitauei</name>
    <name type="common">Myxosporean</name>
    <dbReference type="NCBI Taxonomy" id="669202"/>
    <lineage>
        <taxon>Eukaryota</taxon>
        <taxon>Metazoa</taxon>
        <taxon>Cnidaria</taxon>
        <taxon>Myxozoa</taxon>
        <taxon>Myxosporea</taxon>
        <taxon>Bivalvulida</taxon>
        <taxon>Platysporina</taxon>
        <taxon>Myxobolidae</taxon>
        <taxon>Thelohanellus</taxon>
    </lineage>
</organism>
<evidence type="ECO:0000313" key="1">
    <source>
        <dbReference type="EMBL" id="KII69173.1"/>
    </source>
</evidence>
<keyword evidence="2" id="KW-1185">Reference proteome</keyword>
<gene>
    <name evidence="1" type="ORF">RF11_05129</name>
</gene>
<dbReference type="EMBL" id="JWZT01002540">
    <property type="protein sequence ID" value="KII69173.1"/>
    <property type="molecule type" value="Genomic_DNA"/>
</dbReference>
<evidence type="ECO:0000313" key="2">
    <source>
        <dbReference type="Proteomes" id="UP000031668"/>
    </source>
</evidence>
<sequence>MGVIVIYFIRVNKTINKGIDHPKNYDANVGSLRVSCIEEYRIYLIKTFLGFRQYKERVLQDLHKRFLERIAQNLIFNSVVITTDFVSLSMPGDKIIFSFIGI</sequence>